<dbReference type="InterPro" id="IPR006771">
    <property type="entry name" value="CetA-like"/>
</dbReference>
<proteinExistence type="predicted"/>
<dbReference type="AlphaFoldDB" id="A0A8H4H6D5"/>
<dbReference type="PANTHER" id="PTHR42029">
    <property type="entry name" value="AN04G07800"/>
    <property type="match status" value="1"/>
</dbReference>
<feature type="transmembrane region" description="Helical" evidence="1">
    <location>
        <begin position="46"/>
        <end position="66"/>
    </location>
</feature>
<evidence type="ECO:0000256" key="1">
    <source>
        <dbReference type="SAM" id="Phobius"/>
    </source>
</evidence>
<accession>A0A8H4H6D5</accession>
<dbReference type="PANTHER" id="PTHR42029:SF3">
    <property type="entry name" value="AN04G07800"/>
    <property type="match status" value="1"/>
</dbReference>
<evidence type="ECO:0008006" key="4">
    <source>
        <dbReference type="Google" id="ProtNLM"/>
    </source>
</evidence>
<dbReference type="Pfam" id="PF14269">
    <property type="entry name" value="Arylsulfotran_2"/>
    <property type="match status" value="1"/>
</dbReference>
<keyword evidence="1" id="KW-1133">Transmembrane helix</keyword>
<keyword evidence="1" id="KW-0472">Membrane</keyword>
<keyword evidence="1" id="KW-0812">Transmembrane</keyword>
<reference evidence="2" key="2">
    <citation type="submission" date="2020-04" db="EMBL/GenBank/DDBJ databases">
        <authorList>
            <person name="Santos R.A.C."/>
            <person name="Steenwyk J.L."/>
            <person name="Rivero-Menendez O."/>
            <person name="Mead M.E."/>
            <person name="Silva L.P."/>
            <person name="Bastos R.W."/>
            <person name="Alastruey-Izquierdo A."/>
            <person name="Goldman G.H."/>
            <person name="Rokas A."/>
        </authorList>
    </citation>
    <scope>NUCLEOTIDE SEQUENCE</scope>
    <source>
        <strain evidence="2">CNM-CM6805</strain>
    </source>
</reference>
<feature type="transmembrane region" description="Helical" evidence="1">
    <location>
        <begin position="20"/>
        <end position="39"/>
    </location>
</feature>
<dbReference type="EMBL" id="JAAAPX010000053">
    <property type="protein sequence ID" value="KAF4236224.1"/>
    <property type="molecule type" value="Genomic_DNA"/>
</dbReference>
<dbReference type="InterPro" id="IPR039535">
    <property type="entry name" value="ASST-like"/>
</dbReference>
<evidence type="ECO:0000313" key="3">
    <source>
        <dbReference type="Proteomes" id="UP000653565"/>
    </source>
</evidence>
<name>A0A8H4H6D5_9EURO</name>
<keyword evidence="3" id="KW-1185">Reference proteome</keyword>
<evidence type="ECO:0000313" key="2">
    <source>
        <dbReference type="EMBL" id="KAF4236224.1"/>
    </source>
</evidence>
<dbReference type="Proteomes" id="UP000653565">
    <property type="component" value="Unassembled WGS sequence"/>
</dbReference>
<protein>
    <recommendedName>
        <fullName evidence="4">ASST-domain-containing protein</fullName>
    </recommendedName>
</protein>
<dbReference type="Pfam" id="PF04681">
    <property type="entry name" value="Bys1"/>
    <property type="match status" value="1"/>
</dbReference>
<comment type="caution">
    <text evidence="2">The sequence shown here is derived from an EMBL/GenBank/DDBJ whole genome shotgun (WGS) entry which is preliminary data.</text>
</comment>
<feature type="transmembrane region" description="Helical" evidence="1">
    <location>
        <begin position="108"/>
        <end position="127"/>
    </location>
</feature>
<sequence length="939" mass="105411">MSTSDRISRPTNPDGLVLEAWGQGLMLGCLLVMASVTFVNMKKHILLHKLILLELILAMPNGTFIFPKDPVYGWYQSVTAIGLNVSWSLHNVIAWMKNRPFMSRKVSLFYIGTVILAQPYWVLEIYANFAYFNNYNKIFLTTRPLEPIFRDPWWIFTTCSLFYTIKREYNFGIIELVSVSPRFGIMLASMCLSIAFMVVDTCSVLNVFSHSSLPTGIEPFWKLSFIFKCLCDTVILDDFKTALDRMRAYWLRKRNMGGEILLHTGEHRHQHHRMEGSGRLRPTDEDIEALTGNGGDRRKSESLPKIAVEMAGRGLLRLTAGWALLSLCVAVDTWPYMTLQTAPYQPPQIQVTKSGTTDVGYLFVGPRGNKPEGTAALIYDEDGNLVYQGPDEVTANFRVQRLFNQDVITFWAGNMTDLGFGYGSVHILDNTYREIYTVTLQGDFVTPDNSIPDSFIDLHESHISDRNTLLVTAYNVTQRSLTSIGGTPEDYMLDSLFFEIDIATNEIVHSWSALEHVDQIALTDSKQGVDIDHGTREQPWDAYHINSVELFDEGYLVSLRHYWSGYYVHANGTVMWQFSGELGKGDFKLDQAGVFSWQHDMRIYNKTETGMILSLFNNANTPTETVAASTGLSYAVDLVNRTAKTLRTLSDSKDVIHSVSQGNYQQLSASGHVVLGYGSIAKIKEFDANNKQVLTAQFGTDNEVASYRGYKCAWKATPFWAPAIVVRRVSDDSAQVFMSWNGATEYDNWAVMAADAPDSVSTTIVTTFKRTGFETSGTVRGLKTKYIQVVARRGDIPLGMSPINKNTRTEQKLKPKMHLNLFSVALYLPPLALAIPHQPTTMKPTINPIIKMKPKVLRTNQTLGHALIHNTCHSIIYLWSVGSTISPEFTLPPNTTYTEIYRRDPASGGIAIKITRVQDGLYAAAPQMVFAYNLVGEQG</sequence>
<reference evidence="2" key="1">
    <citation type="journal article" date="2020" name="bioRxiv">
        <title>Genomic and phenotypic heterogeneity of clinical isolates of the human pathogens Aspergillus fumigatus, Aspergillus lentulus and Aspergillus fumigatiaffinis.</title>
        <authorList>
            <person name="dos Santos R.A.C."/>
            <person name="Steenwyk J.L."/>
            <person name="Rivero-Menendez O."/>
            <person name="Mead M.E."/>
            <person name="Silva L.P."/>
            <person name="Bastos R.W."/>
            <person name="Alastruey-Izquierdo A."/>
            <person name="Goldman G.H."/>
            <person name="Rokas A."/>
        </authorList>
    </citation>
    <scope>NUCLEOTIDE SEQUENCE</scope>
    <source>
        <strain evidence="2">CNM-CM6805</strain>
    </source>
</reference>
<feature type="transmembrane region" description="Helical" evidence="1">
    <location>
        <begin position="72"/>
        <end position="96"/>
    </location>
</feature>
<organism evidence="2 3">
    <name type="scientific">Aspergillus fumigatiaffinis</name>
    <dbReference type="NCBI Taxonomy" id="340414"/>
    <lineage>
        <taxon>Eukaryota</taxon>
        <taxon>Fungi</taxon>
        <taxon>Dikarya</taxon>
        <taxon>Ascomycota</taxon>
        <taxon>Pezizomycotina</taxon>
        <taxon>Eurotiomycetes</taxon>
        <taxon>Eurotiomycetidae</taxon>
        <taxon>Eurotiales</taxon>
        <taxon>Aspergillaceae</taxon>
        <taxon>Aspergillus</taxon>
        <taxon>Aspergillus subgen. Fumigati</taxon>
    </lineage>
</organism>
<gene>
    <name evidence="2" type="ORF">CNMCM6805_007576</name>
</gene>